<organism evidence="1 2">
    <name type="scientific">Persea americana</name>
    <name type="common">Avocado</name>
    <dbReference type="NCBI Taxonomy" id="3435"/>
    <lineage>
        <taxon>Eukaryota</taxon>
        <taxon>Viridiplantae</taxon>
        <taxon>Streptophyta</taxon>
        <taxon>Embryophyta</taxon>
        <taxon>Tracheophyta</taxon>
        <taxon>Spermatophyta</taxon>
        <taxon>Magnoliopsida</taxon>
        <taxon>Magnoliidae</taxon>
        <taxon>Laurales</taxon>
        <taxon>Lauraceae</taxon>
        <taxon>Persea</taxon>
    </lineage>
</organism>
<evidence type="ECO:0000313" key="1">
    <source>
        <dbReference type="EMBL" id="KAJ8637714.1"/>
    </source>
</evidence>
<evidence type="ECO:0000313" key="2">
    <source>
        <dbReference type="Proteomes" id="UP001234297"/>
    </source>
</evidence>
<keyword evidence="2" id="KW-1185">Reference proteome</keyword>
<name>A0ACC2LWJ2_PERAE</name>
<proteinExistence type="predicted"/>
<dbReference type="Proteomes" id="UP001234297">
    <property type="component" value="Chromosome 3"/>
</dbReference>
<protein>
    <submittedName>
        <fullName evidence="1">Uncharacterized protein</fullName>
    </submittedName>
</protein>
<accession>A0ACC2LWJ2</accession>
<reference evidence="1 2" key="1">
    <citation type="journal article" date="2022" name="Hortic Res">
        <title>A haplotype resolved chromosomal level avocado genome allows analysis of novel avocado genes.</title>
        <authorList>
            <person name="Nath O."/>
            <person name="Fletcher S.J."/>
            <person name="Hayward A."/>
            <person name="Shaw L.M."/>
            <person name="Masouleh A.K."/>
            <person name="Furtado A."/>
            <person name="Henry R.J."/>
            <person name="Mitter N."/>
        </authorList>
    </citation>
    <scope>NUCLEOTIDE SEQUENCE [LARGE SCALE GENOMIC DNA]</scope>
    <source>
        <strain evidence="2">cv. Hass</strain>
    </source>
</reference>
<dbReference type="EMBL" id="CM056811">
    <property type="protein sequence ID" value="KAJ8637714.1"/>
    <property type="molecule type" value="Genomic_DNA"/>
</dbReference>
<comment type="caution">
    <text evidence="1">The sequence shown here is derived from an EMBL/GenBank/DDBJ whole genome shotgun (WGS) entry which is preliminary data.</text>
</comment>
<sequence length="212" mass="23051">MKPGMSSLNPYAAPFIPLSRRRTEDENIAPTISENRKIYYPTACYNQVTESKTGDAKITFGDSILSDENPQHHLPNLATLNMNGSSIEGPTDSGVSLWNDCNARNYEDSMPKKADDMADRQSLIEDYELDLAYLAAAFPSISEQSLVDVYCANSGDLEASVDMLIQLEDLNIPDISESSTVDAVSRIQKTTAYGESIGPSHPSCSGSGSQLQ</sequence>
<gene>
    <name evidence="1" type="ORF">MRB53_011981</name>
</gene>